<name>A0A914WQQ5_9BILA</name>
<keyword evidence="2" id="KW-1185">Reference proteome</keyword>
<organism evidence="2 3">
    <name type="scientific">Plectus sambesii</name>
    <dbReference type="NCBI Taxonomy" id="2011161"/>
    <lineage>
        <taxon>Eukaryota</taxon>
        <taxon>Metazoa</taxon>
        <taxon>Ecdysozoa</taxon>
        <taxon>Nematoda</taxon>
        <taxon>Chromadorea</taxon>
        <taxon>Plectida</taxon>
        <taxon>Plectina</taxon>
        <taxon>Plectoidea</taxon>
        <taxon>Plectidae</taxon>
        <taxon>Plectus</taxon>
    </lineage>
</organism>
<feature type="compositionally biased region" description="Basic residues" evidence="1">
    <location>
        <begin position="106"/>
        <end position="115"/>
    </location>
</feature>
<dbReference type="WBParaSite" id="PSAMB.scaffold457size50439.g6098.t1">
    <property type="protein sequence ID" value="PSAMB.scaffold457size50439.g6098.t1"/>
    <property type="gene ID" value="PSAMB.scaffold457size50439.g6098"/>
</dbReference>
<dbReference type="Proteomes" id="UP000887566">
    <property type="component" value="Unplaced"/>
</dbReference>
<sequence length="115" mass="12282">MRTADDAESESETSLCFSCVSDGCDLVRVSRASKPYYQKCSALFGRLCGAASENRLTSGAAGDVRLPQEAQISFCPPHPALADRSSSSSSLSGRLQLATKRAGGARARRLSRRRP</sequence>
<protein>
    <submittedName>
        <fullName evidence="3">Uncharacterized protein</fullName>
    </submittedName>
</protein>
<reference evidence="3" key="1">
    <citation type="submission" date="2022-11" db="UniProtKB">
        <authorList>
            <consortium name="WormBaseParasite"/>
        </authorList>
    </citation>
    <scope>IDENTIFICATION</scope>
</reference>
<evidence type="ECO:0000313" key="2">
    <source>
        <dbReference type="Proteomes" id="UP000887566"/>
    </source>
</evidence>
<accession>A0A914WQQ5</accession>
<dbReference type="AlphaFoldDB" id="A0A914WQQ5"/>
<evidence type="ECO:0000256" key="1">
    <source>
        <dbReference type="SAM" id="MobiDB-lite"/>
    </source>
</evidence>
<feature type="region of interest" description="Disordered" evidence="1">
    <location>
        <begin position="77"/>
        <end position="115"/>
    </location>
</feature>
<evidence type="ECO:0000313" key="3">
    <source>
        <dbReference type="WBParaSite" id="PSAMB.scaffold457size50439.g6098.t1"/>
    </source>
</evidence>
<proteinExistence type="predicted"/>